<evidence type="ECO:0000256" key="1">
    <source>
        <dbReference type="SAM" id="MobiDB-lite"/>
    </source>
</evidence>
<keyword evidence="2" id="KW-0472">Membrane</keyword>
<reference evidence="4 5" key="1">
    <citation type="journal article" date="2010" name="Stand. Genomic Sci.">
        <title>Complete genome sequence of Streptosporangium roseum type strain (NI 9100).</title>
        <authorList>
            <person name="Nolan M."/>
            <person name="Sikorski J."/>
            <person name="Jando M."/>
            <person name="Lucas S."/>
            <person name="Lapidus A."/>
            <person name="Glavina Del Rio T."/>
            <person name="Chen F."/>
            <person name="Tice H."/>
            <person name="Pitluck S."/>
            <person name="Cheng J.F."/>
            <person name="Chertkov O."/>
            <person name="Sims D."/>
            <person name="Meincke L."/>
            <person name="Brettin T."/>
            <person name="Han C."/>
            <person name="Detter J.C."/>
            <person name="Bruce D."/>
            <person name="Goodwin L."/>
            <person name="Land M."/>
            <person name="Hauser L."/>
            <person name="Chang Y.J."/>
            <person name="Jeffries C.D."/>
            <person name="Ivanova N."/>
            <person name="Mavromatis K."/>
            <person name="Mikhailova N."/>
            <person name="Chen A."/>
            <person name="Palaniappan K."/>
            <person name="Chain P."/>
            <person name="Rohde M."/>
            <person name="Goker M."/>
            <person name="Bristow J."/>
            <person name="Eisen J.A."/>
            <person name="Markowitz V."/>
            <person name="Hugenholtz P."/>
            <person name="Kyrpides N.C."/>
            <person name="Klenk H.P."/>
        </authorList>
    </citation>
    <scope>NUCLEOTIDE SEQUENCE [LARGE SCALE GENOMIC DNA]</scope>
    <source>
        <strain evidence="5">ATCC 12428 / DSM 43021 / JCM 3005 / NI 9100</strain>
    </source>
</reference>
<proteinExistence type="predicted"/>
<dbReference type="Pfam" id="PF04471">
    <property type="entry name" value="Mrr_cat"/>
    <property type="match status" value="1"/>
</dbReference>
<keyword evidence="5" id="KW-1185">Reference proteome</keyword>
<evidence type="ECO:0000313" key="4">
    <source>
        <dbReference type="EMBL" id="ACZ90531.1"/>
    </source>
</evidence>
<dbReference type="GO" id="GO:0015666">
    <property type="term" value="F:restriction endodeoxyribonuclease activity"/>
    <property type="evidence" value="ECO:0007669"/>
    <property type="project" value="TreeGrafter"/>
</dbReference>
<dbReference type="InterPro" id="IPR007560">
    <property type="entry name" value="Restrct_endonuc_IV_Mrr"/>
</dbReference>
<name>D2AU76_STRRD</name>
<dbReference type="SUPFAM" id="SSF52980">
    <property type="entry name" value="Restriction endonuclease-like"/>
    <property type="match status" value="1"/>
</dbReference>
<keyword evidence="2" id="KW-0812">Transmembrane</keyword>
<dbReference type="Proteomes" id="UP000002029">
    <property type="component" value="Chromosome"/>
</dbReference>
<dbReference type="OrthoDB" id="5181666at2"/>
<evidence type="ECO:0000256" key="2">
    <source>
        <dbReference type="SAM" id="Phobius"/>
    </source>
</evidence>
<dbReference type="PANTHER" id="PTHR30015:SF6">
    <property type="entry name" value="SLL1429 PROTEIN"/>
    <property type="match status" value="1"/>
</dbReference>
<evidence type="ECO:0000313" key="5">
    <source>
        <dbReference type="Proteomes" id="UP000002029"/>
    </source>
</evidence>
<gene>
    <name evidence="4" type="ordered locus">Sros_7869</name>
</gene>
<protein>
    <recommendedName>
        <fullName evidence="3">Restriction endonuclease type IV Mrr domain-containing protein</fullName>
    </recommendedName>
</protein>
<sequence length="250" mass="27224">MARRRSTARQRPRRRKSKKGNVWVPWLFGALAAIIVVPYVLDAVRVYWPWLLGVTALLAAGAVGVIVVRRRMITADRDRWIAVHGRLGQIDRMTGPEFEHLVAELMRRDGFSDVRRVGGGGDLGIDVTGVAPSGRLFAVQCKRWSRSVGSPAVRNVVGAVANTYRGHQGVVVASCRFTPPAWAEGTSGGLVMIDRDQLAEWLTGACSLPGARSRPRLLDRLPGRPAVRRAVRPPPVVREDGPGFDGAAAD</sequence>
<feature type="domain" description="Restriction endonuclease type IV Mrr" evidence="3">
    <location>
        <begin position="90"/>
        <end position="202"/>
    </location>
</feature>
<feature type="region of interest" description="Disordered" evidence="1">
    <location>
        <begin position="229"/>
        <end position="250"/>
    </location>
</feature>
<dbReference type="GO" id="GO:0003677">
    <property type="term" value="F:DNA binding"/>
    <property type="evidence" value="ECO:0007669"/>
    <property type="project" value="InterPro"/>
</dbReference>
<dbReference type="Gene3D" id="3.40.1350.10">
    <property type="match status" value="1"/>
</dbReference>
<dbReference type="EMBL" id="CP001814">
    <property type="protein sequence ID" value="ACZ90531.1"/>
    <property type="molecule type" value="Genomic_DNA"/>
</dbReference>
<dbReference type="InterPro" id="IPR011335">
    <property type="entry name" value="Restrct_endonuc-II-like"/>
</dbReference>
<dbReference type="KEGG" id="sro:Sros_7869"/>
<keyword evidence="2" id="KW-1133">Transmembrane helix</keyword>
<dbReference type="AlphaFoldDB" id="D2AU76"/>
<dbReference type="PANTHER" id="PTHR30015">
    <property type="entry name" value="MRR RESTRICTION SYSTEM PROTEIN"/>
    <property type="match status" value="1"/>
</dbReference>
<feature type="transmembrane region" description="Helical" evidence="2">
    <location>
        <begin position="21"/>
        <end position="41"/>
    </location>
</feature>
<dbReference type="eggNOG" id="COG1715">
    <property type="taxonomic scope" value="Bacteria"/>
</dbReference>
<feature type="transmembrane region" description="Helical" evidence="2">
    <location>
        <begin position="47"/>
        <end position="68"/>
    </location>
</feature>
<organism evidence="4 5">
    <name type="scientific">Streptosporangium roseum (strain ATCC 12428 / DSM 43021 / JCM 3005 / KCTC 9067 / NCIMB 10171 / NRRL 2505 / NI 9100)</name>
    <dbReference type="NCBI Taxonomy" id="479432"/>
    <lineage>
        <taxon>Bacteria</taxon>
        <taxon>Bacillati</taxon>
        <taxon>Actinomycetota</taxon>
        <taxon>Actinomycetes</taxon>
        <taxon>Streptosporangiales</taxon>
        <taxon>Streptosporangiaceae</taxon>
        <taxon>Streptosporangium</taxon>
    </lineage>
</organism>
<dbReference type="STRING" id="479432.Sros_7869"/>
<dbReference type="RefSeq" id="WP_012894261.1">
    <property type="nucleotide sequence ID" value="NC_013595.1"/>
</dbReference>
<dbReference type="HOGENOM" id="CLU_072803_2_1_11"/>
<dbReference type="GO" id="GO:0009307">
    <property type="term" value="P:DNA restriction-modification system"/>
    <property type="evidence" value="ECO:0007669"/>
    <property type="project" value="InterPro"/>
</dbReference>
<dbReference type="InterPro" id="IPR011856">
    <property type="entry name" value="tRNA_endonuc-like_dom_sf"/>
</dbReference>
<evidence type="ECO:0000259" key="3">
    <source>
        <dbReference type="Pfam" id="PF04471"/>
    </source>
</evidence>
<accession>D2AU76</accession>
<dbReference type="InterPro" id="IPR052906">
    <property type="entry name" value="Type_IV_Methyl-Rstrct_Enzyme"/>
</dbReference>